<protein>
    <submittedName>
        <fullName evidence="1">Uncharacterized protein</fullName>
    </submittedName>
</protein>
<reference evidence="1 2" key="1">
    <citation type="submission" date="2018-10" db="EMBL/GenBank/DDBJ databases">
        <title>Genomic Encyclopedia of Archaeal and Bacterial Type Strains, Phase II (KMG-II): from individual species to whole genera.</title>
        <authorList>
            <person name="Goeker M."/>
        </authorList>
    </citation>
    <scope>NUCLEOTIDE SEQUENCE [LARGE SCALE GENOMIC DNA]</scope>
    <source>
        <strain evidence="1 2">ATCC 29870</strain>
    </source>
</reference>
<accession>A0A3M0A196</accession>
<evidence type="ECO:0000313" key="2">
    <source>
        <dbReference type="Proteomes" id="UP000267246"/>
    </source>
</evidence>
<comment type="caution">
    <text evidence="1">The sequence shown here is derived from an EMBL/GenBank/DDBJ whole genome shotgun (WGS) entry which is preliminary data.</text>
</comment>
<keyword evidence="2" id="KW-1185">Reference proteome</keyword>
<gene>
    <name evidence="1" type="ORF">JN00_0199</name>
</gene>
<dbReference type="OrthoDB" id="396807at2"/>
<dbReference type="Proteomes" id="UP000267246">
    <property type="component" value="Unassembled WGS sequence"/>
</dbReference>
<sequence>MNIINQVAYEENRVIDAEEKVNYRVEKQVYDWSVSTGSENIILNIRRLVNSDEILLEFVWQNFSNQIKNPFLISTINNKIISLDYSFQSTRGHVFQAIVNQKEGFKNFTFNDLKNMNFEIGSHFGRKLNEARKLMRFTYFFDTGFLNKNYIISNETLRFKIMTDLSLRFFTQASNLDASVATNSSMCQLHFLIEPKKFELAKNNVALANVHMYKKWTNSSSVQTNLNQSDTSAITVSDDGTKNDLIEGKNEIFLNSLDSRKSIQYSSSSFYDVKAKKTIISPSDARTSLGLIIPLTFVGTLTNQMKVEFGKGLQGFKVTYNQAIAKPFFNVESGLIKLKIESEKLQLKPYKKWENLTVSSLTNKIEAER</sequence>
<dbReference type="AlphaFoldDB" id="A0A3M0A196"/>
<dbReference type="RefSeq" id="WP_121940687.1">
    <property type="nucleotide sequence ID" value="NZ_CP137846.1"/>
</dbReference>
<organism evidence="1 2">
    <name type="scientific">Metamycoplasma subdolum</name>
    <dbReference type="NCBI Taxonomy" id="92407"/>
    <lineage>
        <taxon>Bacteria</taxon>
        <taxon>Bacillati</taxon>
        <taxon>Mycoplasmatota</taxon>
        <taxon>Mycoplasmoidales</taxon>
        <taxon>Metamycoplasmataceae</taxon>
        <taxon>Metamycoplasma</taxon>
    </lineage>
</organism>
<evidence type="ECO:0000313" key="1">
    <source>
        <dbReference type="EMBL" id="RMA78560.1"/>
    </source>
</evidence>
<dbReference type="EMBL" id="REFI01000006">
    <property type="protein sequence ID" value="RMA78560.1"/>
    <property type="molecule type" value="Genomic_DNA"/>
</dbReference>
<proteinExistence type="predicted"/>
<dbReference type="NCBIfam" id="NF045960">
    <property type="entry name" value="MHO_1580_fam"/>
    <property type="match status" value="1"/>
</dbReference>
<name>A0A3M0A196_9BACT</name>